<dbReference type="AlphaFoldDB" id="F2F5M1"/>
<feature type="domain" description="RDD" evidence="6">
    <location>
        <begin position="18"/>
        <end position="100"/>
    </location>
</feature>
<sequence>MINGNYSIEQTEEFTFQALYTLYLTITPILWGGYVIGKKICKVKIKRFNDDEKLTILKMIIREVVGKYIILATFGISVLVSGLMVILREDKRAIHDFISGTYVNKE</sequence>
<protein>
    <submittedName>
        <fullName evidence="7">Predicted membrane protein/domain</fullName>
    </submittedName>
</protein>
<organism evidence="7 8">
    <name type="scientific">Solibacillus silvestris (strain StLB046)</name>
    <name type="common">Bacillus silvestris</name>
    <dbReference type="NCBI Taxonomy" id="1002809"/>
    <lineage>
        <taxon>Bacteria</taxon>
        <taxon>Bacillati</taxon>
        <taxon>Bacillota</taxon>
        <taxon>Bacilli</taxon>
        <taxon>Bacillales</taxon>
        <taxon>Caryophanaceae</taxon>
        <taxon>Solibacillus</taxon>
    </lineage>
</organism>
<dbReference type="InterPro" id="IPR010432">
    <property type="entry name" value="RDD"/>
</dbReference>
<feature type="transmembrane region" description="Helical" evidence="5">
    <location>
        <begin position="20"/>
        <end position="37"/>
    </location>
</feature>
<evidence type="ECO:0000313" key="8">
    <source>
        <dbReference type="Proteomes" id="UP000006691"/>
    </source>
</evidence>
<evidence type="ECO:0000256" key="1">
    <source>
        <dbReference type="ARBA" id="ARBA00004141"/>
    </source>
</evidence>
<evidence type="ECO:0000259" key="6">
    <source>
        <dbReference type="Pfam" id="PF06271"/>
    </source>
</evidence>
<keyword evidence="3 5" id="KW-1133">Transmembrane helix</keyword>
<keyword evidence="2 5" id="KW-0812">Transmembrane</keyword>
<dbReference type="KEGG" id="siv:SSIL_2131"/>
<evidence type="ECO:0000256" key="4">
    <source>
        <dbReference type="ARBA" id="ARBA00023136"/>
    </source>
</evidence>
<dbReference type="Proteomes" id="UP000006691">
    <property type="component" value="Chromosome"/>
</dbReference>
<keyword evidence="8" id="KW-1185">Reference proteome</keyword>
<evidence type="ECO:0000313" key="7">
    <source>
        <dbReference type="EMBL" id="BAK16554.1"/>
    </source>
</evidence>
<reference evidence="7 8" key="2">
    <citation type="journal article" date="2012" name="J. Biosci. Bioeng.">
        <title>Complete genome sequence and characterization of the N-acylhomoserine lactone-degrading gene of the potato leaf-associated Solibacillus silvestris.</title>
        <authorList>
            <person name="Morohoshi T."/>
            <person name="Tominaga Y."/>
            <person name="Someya N."/>
            <person name="Ikeda T."/>
        </authorList>
    </citation>
    <scope>NUCLEOTIDE SEQUENCE [LARGE SCALE GENOMIC DNA]</scope>
    <source>
        <strain evidence="7 8">StLB046</strain>
    </source>
</reference>
<dbReference type="eggNOG" id="COG1714">
    <property type="taxonomic scope" value="Bacteria"/>
</dbReference>
<accession>F2F5M1</accession>
<evidence type="ECO:0000256" key="3">
    <source>
        <dbReference type="ARBA" id="ARBA00022989"/>
    </source>
</evidence>
<name>F2F5M1_SOLSS</name>
<dbReference type="GO" id="GO:0016020">
    <property type="term" value="C:membrane"/>
    <property type="evidence" value="ECO:0007669"/>
    <property type="project" value="UniProtKB-SubCell"/>
</dbReference>
<dbReference type="STRING" id="1002809.SSIL_2131"/>
<comment type="subcellular location">
    <subcellularLocation>
        <location evidence="1">Membrane</location>
        <topology evidence="1">Multi-pass membrane protein</topology>
    </subcellularLocation>
</comment>
<reference evidence="8" key="1">
    <citation type="submission" date="2011-04" db="EMBL/GenBank/DDBJ databases">
        <title>Genome sequence of Solibacillus silvestris StLB046.</title>
        <authorList>
            <person name="Morohoshi T."/>
            <person name="Someya N."/>
            <person name="Ikeda T."/>
        </authorList>
    </citation>
    <scope>NUCLEOTIDE SEQUENCE [LARGE SCALE GENOMIC DNA]</scope>
    <source>
        <strain evidence="8">StLB046</strain>
    </source>
</reference>
<keyword evidence="4 5" id="KW-0472">Membrane</keyword>
<proteinExistence type="predicted"/>
<dbReference type="EMBL" id="AP012157">
    <property type="protein sequence ID" value="BAK16554.1"/>
    <property type="molecule type" value="Genomic_DNA"/>
</dbReference>
<gene>
    <name evidence="7" type="ordered locus">SSIL_2131</name>
</gene>
<dbReference type="Pfam" id="PF06271">
    <property type="entry name" value="RDD"/>
    <property type="match status" value="1"/>
</dbReference>
<evidence type="ECO:0000256" key="5">
    <source>
        <dbReference type="SAM" id="Phobius"/>
    </source>
</evidence>
<dbReference type="HOGENOM" id="CLU_2221488_0_0_9"/>
<evidence type="ECO:0000256" key="2">
    <source>
        <dbReference type="ARBA" id="ARBA00022692"/>
    </source>
</evidence>
<feature type="transmembrane region" description="Helical" evidence="5">
    <location>
        <begin position="68"/>
        <end position="87"/>
    </location>
</feature>